<feature type="transmembrane region" description="Helical" evidence="7">
    <location>
        <begin position="59"/>
        <end position="77"/>
    </location>
</feature>
<feature type="transmembrane region" description="Helical" evidence="7">
    <location>
        <begin position="377"/>
        <end position="396"/>
    </location>
</feature>
<feature type="transmembrane region" description="Helical" evidence="7">
    <location>
        <begin position="97"/>
        <end position="128"/>
    </location>
</feature>
<keyword evidence="5 7" id="KW-1133">Transmembrane helix</keyword>
<dbReference type="AlphaFoldDB" id="A0A3S2Z524"/>
<reference evidence="10" key="1">
    <citation type="submission" date="2019-01" db="EMBL/GenBank/DDBJ databases">
        <title>Gri0909 isolated from a small marine red alga.</title>
        <authorList>
            <person name="Kim J."/>
            <person name="Jeong S.E."/>
            <person name="Jeon C.O."/>
        </authorList>
    </citation>
    <scope>NUCLEOTIDE SEQUENCE [LARGE SCALE GENOMIC DNA]</scope>
    <source>
        <strain evidence="10">Gri0909</strain>
    </source>
</reference>
<feature type="transmembrane region" description="Helical" evidence="7">
    <location>
        <begin position="172"/>
        <end position="196"/>
    </location>
</feature>
<feature type="transmembrane region" description="Helical" evidence="7">
    <location>
        <begin position="140"/>
        <end position="166"/>
    </location>
</feature>
<evidence type="ECO:0000256" key="4">
    <source>
        <dbReference type="ARBA" id="ARBA00022692"/>
    </source>
</evidence>
<evidence type="ECO:0000256" key="3">
    <source>
        <dbReference type="ARBA" id="ARBA00022519"/>
    </source>
</evidence>
<evidence type="ECO:0000256" key="7">
    <source>
        <dbReference type="RuleBase" id="RU369079"/>
    </source>
</evidence>
<dbReference type="GO" id="GO:0022857">
    <property type="term" value="F:transmembrane transporter activity"/>
    <property type="evidence" value="ECO:0007669"/>
    <property type="project" value="UniProtKB-UniRule"/>
</dbReference>
<evidence type="ECO:0000313" key="10">
    <source>
        <dbReference type="Proteomes" id="UP000287447"/>
    </source>
</evidence>
<keyword evidence="4 7" id="KW-0812">Transmembrane</keyword>
<evidence type="ECO:0000256" key="6">
    <source>
        <dbReference type="ARBA" id="ARBA00023136"/>
    </source>
</evidence>
<dbReference type="RefSeq" id="WP_127768046.1">
    <property type="nucleotide sequence ID" value="NZ_SADE01000004.1"/>
</dbReference>
<comment type="similarity">
    <text evidence="7">Belongs to the TRAP transporter large permease family.</text>
</comment>
<proteinExistence type="inferred from homology"/>
<evidence type="ECO:0000256" key="1">
    <source>
        <dbReference type="ARBA" id="ARBA00004429"/>
    </source>
</evidence>
<accession>A0A3S2Z524</accession>
<protein>
    <recommendedName>
        <fullName evidence="7">TRAP transporter large permease protein</fullName>
    </recommendedName>
</protein>
<gene>
    <name evidence="9" type="ORF">EOI86_23120</name>
</gene>
<evidence type="ECO:0000256" key="5">
    <source>
        <dbReference type="ARBA" id="ARBA00022989"/>
    </source>
</evidence>
<feature type="transmembrane region" description="Helical" evidence="7">
    <location>
        <begin position="324"/>
        <end position="356"/>
    </location>
</feature>
<keyword evidence="7" id="KW-0813">Transport</keyword>
<name>A0A3S2Z524_9PROT</name>
<comment type="caution">
    <text evidence="9">The sequence shown here is derived from an EMBL/GenBank/DDBJ whole genome shotgun (WGS) entry which is preliminary data.</text>
</comment>
<dbReference type="Pfam" id="PF06808">
    <property type="entry name" value="DctM"/>
    <property type="match status" value="1"/>
</dbReference>
<comment type="function">
    <text evidence="7">Part of the tripartite ATP-independent periplasmic (TRAP) transport system.</text>
</comment>
<dbReference type="PANTHER" id="PTHR33362">
    <property type="entry name" value="SIALIC ACID TRAP TRANSPORTER PERMEASE PROTEIN SIAT-RELATED"/>
    <property type="match status" value="1"/>
</dbReference>
<feature type="transmembrane region" description="Helical" evidence="7">
    <location>
        <begin position="6"/>
        <end position="38"/>
    </location>
</feature>
<comment type="subcellular location">
    <subcellularLocation>
        <location evidence="1 7">Cell inner membrane</location>
        <topology evidence="1 7">Multi-pass membrane protein</topology>
    </subcellularLocation>
</comment>
<dbReference type="OrthoDB" id="7339120at2"/>
<dbReference type="GO" id="GO:0005886">
    <property type="term" value="C:plasma membrane"/>
    <property type="evidence" value="ECO:0007669"/>
    <property type="project" value="UniProtKB-SubCell"/>
</dbReference>
<feature type="transmembrane region" description="Helical" evidence="7">
    <location>
        <begin position="416"/>
        <end position="437"/>
    </location>
</feature>
<dbReference type="InterPro" id="IPR004681">
    <property type="entry name" value="TRAP_DctM"/>
</dbReference>
<dbReference type="NCBIfam" id="TIGR00786">
    <property type="entry name" value="dctM"/>
    <property type="match status" value="1"/>
</dbReference>
<dbReference type="InterPro" id="IPR010656">
    <property type="entry name" value="DctM"/>
</dbReference>
<evidence type="ECO:0000256" key="2">
    <source>
        <dbReference type="ARBA" id="ARBA00022475"/>
    </source>
</evidence>
<keyword evidence="2" id="KW-1003">Cell membrane</keyword>
<keyword evidence="3 7" id="KW-0997">Cell inner membrane</keyword>
<feature type="domain" description="TRAP C4-dicarboxylate transport system permease DctM subunit" evidence="8">
    <location>
        <begin position="11"/>
        <end position="440"/>
    </location>
</feature>
<evidence type="ECO:0000259" key="8">
    <source>
        <dbReference type="Pfam" id="PF06808"/>
    </source>
</evidence>
<organism evidence="9 10">
    <name type="scientific">Hwanghaeella grinnelliae</name>
    <dbReference type="NCBI Taxonomy" id="2500179"/>
    <lineage>
        <taxon>Bacteria</taxon>
        <taxon>Pseudomonadati</taxon>
        <taxon>Pseudomonadota</taxon>
        <taxon>Alphaproteobacteria</taxon>
        <taxon>Rhodospirillales</taxon>
        <taxon>Rhodospirillaceae</taxon>
        <taxon>Hwanghaeella</taxon>
    </lineage>
</organism>
<comment type="caution">
    <text evidence="7">Lacks conserved residue(s) required for the propagation of feature annotation.</text>
</comment>
<feature type="transmembrane region" description="Helical" evidence="7">
    <location>
        <begin position="226"/>
        <end position="244"/>
    </location>
</feature>
<keyword evidence="10" id="KW-1185">Reference proteome</keyword>
<sequence length="446" mass="47638">MGIAELSILLLVGIVVLLAAGVPLGLASGFLGVCVAYWKLGERGFFILGQRMYDLTIEHALLAVPLFIFMAMLLERSNIAKDMYDSLNIWLSRTRGGIAIVTAVMAIIMAAMSGIIGGEVVLLGLIALPQMLRLGYNQNLAVGTICASGSLGTMIPPSIVLIIYGVVTDTSIHALFRAAIVPGLMLGGMYIVYIMVRTRMNPSLAPLPESDQEVTWGEKFLALKGLLPPVILVTCILGSIYGGITGITEAAAIGCLGTLLLIFVRGEFSPKLLLEALQRTLRSTGTILWVTFGATCLAGAYSIAGGPVFVANSILGLELPNMGVILMMMLIFLFLGALMDWVGIVLLTMPVFLPIVAGMTASEMGLIGGLDPSHLKVWFGILFCMNMQVSFLSPPFGPAAFYLKSVAPPHIQLTDIFKGFMPFICIQLIGLVVMLAFPEITSVFLD</sequence>
<comment type="subunit">
    <text evidence="7">The complex comprises the extracytoplasmic solute receptor protein and the two transmembrane proteins.</text>
</comment>
<dbReference type="EMBL" id="SADE01000004">
    <property type="protein sequence ID" value="RVU34016.1"/>
    <property type="molecule type" value="Genomic_DNA"/>
</dbReference>
<keyword evidence="6 7" id="KW-0472">Membrane</keyword>
<evidence type="ECO:0000313" key="9">
    <source>
        <dbReference type="EMBL" id="RVU34016.1"/>
    </source>
</evidence>
<dbReference type="Proteomes" id="UP000287447">
    <property type="component" value="Unassembled WGS sequence"/>
</dbReference>
<feature type="transmembrane region" description="Helical" evidence="7">
    <location>
        <begin position="287"/>
        <end position="304"/>
    </location>
</feature>